<gene>
    <name evidence="2" type="ORF">FCULG_00012955</name>
</gene>
<dbReference type="Proteomes" id="UP000241587">
    <property type="component" value="Unassembled WGS sequence"/>
</dbReference>
<dbReference type="OMA" id="MTEHRAT"/>
<feature type="region of interest" description="Disordered" evidence="1">
    <location>
        <begin position="130"/>
        <end position="173"/>
    </location>
</feature>
<sequence length="269" mass="30105">MEPSDPIQQPPPPSRLEARLASRKKSRENRRKIEDRCRQALVSHVYQETGVRVQPKRLRLGTSNSLGYKWTIHDPLFQPIFLKRLSNMTMEEFWKLYRGVGSAFIAVRADDDSSGASTSFATTLSRTISPAVRTPTPVPTPTACAESAETESADEVLPLDPSPDGQAKSEGQRQSVEYDLLTLGRHMIAEEADLQWQNQVLSQQLQECTSQLDVAVEKIARGESTLLKIYLATCEICPMIENLRDETCGALNQNSSTWPQFNNLELDGQ</sequence>
<dbReference type="AlphaFoldDB" id="A0A2T4GEM0"/>
<evidence type="ECO:0000313" key="2">
    <source>
        <dbReference type="EMBL" id="PTD02034.1"/>
    </source>
</evidence>
<feature type="region of interest" description="Disordered" evidence="1">
    <location>
        <begin position="1"/>
        <end position="33"/>
    </location>
</feature>
<evidence type="ECO:0000256" key="1">
    <source>
        <dbReference type="SAM" id="MobiDB-lite"/>
    </source>
</evidence>
<name>A0A2T4GEM0_FUSCU</name>
<evidence type="ECO:0000313" key="3">
    <source>
        <dbReference type="Proteomes" id="UP000241587"/>
    </source>
</evidence>
<protein>
    <submittedName>
        <fullName evidence="2">Uncharacterized protein</fullName>
    </submittedName>
</protein>
<reference evidence="2 3" key="1">
    <citation type="submission" date="2018-02" db="EMBL/GenBank/DDBJ databases">
        <title>Fusarium culmorum secondary metabolites in fungal-bacterial-plant interactions.</title>
        <authorList>
            <person name="Schmidt R."/>
        </authorList>
    </citation>
    <scope>NUCLEOTIDE SEQUENCE [LARGE SCALE GENOMIC DNA]</scope>
    <source>
        <strain evidence="2 3">PV</strain>
    </source>
</reference>
<comment type="caution">
    <text evidence="2">The sequence shown here is derived from an EMBL/GenBank/DDBJ whole genome shotgun (WGS) entry which is preliminary data.</text>
</comment>
<proteinExistence type="predicted"/>
<organism evidence="2 3">
    <name type="scientific">Fusarium culmorum</name>
    <dbReference type="NCBI Taxonomy" id="5516"/>
    <lineage>
        <taxon>Eukaryota</taxon>
        <taxon>Fungi</taxon>
        <taxon>Dikarya</taxon>
        <taxon>Ascomycota</taxon>
        <taxon>Pezizomycotina</taxon>
        <taxon>Sordariomycetes</taxon>
        <taxon>Hypocreomycetidae</taxon>
        <taxon>Hypocreales</taxon>
        <taxon>Nectriaceae</taxon>
        <taxon>Fusarium</taxon>
    </lineage>
</organism>
<feature type="compositionally biased region" description="Basic residues" evidence="1">
    <location>
        <begin position="21"/>
        <end position="30"/>
    </location>
</feature>
<accession>A0A2T4GEM0</accession>
<dbReference type="EMBL" id="PVEM01000027">
    <property type="protein sequence ID" value="PTD02034.1"/>
    <property type="molecule type" value="Genomic_DNA"/>
</dbReference>
<keyword evidence="3" id="KW-1185">Reference proteome</keyword>